<proteinExistence type="predicted"/>
<comment type="caution">
    <text evidence="1">The sequence shown here is derived from an EMBL/GenBank/DDBJ whole genome shotgun (WGS) entry which is preliminary data.</text>
</comment>
<keyword evidence="2" id="KW-1185">Reference proteome</keyword>
<reference evidence="1" key="1">
    <citation type="submission" date="2021-02" db="EMBL/GenBank/DDBJ databases">
        <authorList>
            <person name="Dougan E. K."/>
            <person name="Rhodes N."/>
            <person name="Thang M."/>
            <person name="Chan C."/>
        </authorList>
    </citation>
    <scope>NUCLEOTIDE SEQUENCE</scope>
</reference>
<evidence type="ECO:0000313" key="2">
    <source>
        <dbReference type="Proteomes" id="UP000601435"/>
    </source>
</evidence>
<organism evidence="1 2">
    <name type="scientific">Symbiodinium necroappetens</name>
    <dbReference type="NCBI Taxonomy" id="1628268"/>
    <lineage>
        <taxon>Eukaryota</taxon>
        <taxon>Sar</taxon>
        <taxon>Alveolata</taxon>
        <taxon>Dinophyceae</taxon>
        <taxon>Suessiales</taxon>
        <taxon>Symbiodiniaceae</taxon>
        <taxon>Symbiodinium</taxon>
    </lineage>
</organism>
<evidence type="ECO:0000313" key="1">
    <source>
        <dbReference type="EMBL" id="CAE7405637.1"/>
    </source>
</evidence>
<dbReference type="AlphaFoldDB" id="A0A812QVW3"/>
<feature type="non-terminal residue" evidence="1">
    <location>
        <position position="167"/>
    </location>
</feature>
<dbReference type="Proteomes" id="UP000601435">
    <property type="component" value="Unassembled WGS sequence"/>
</dbReference>
<protein>
    <submittedName>
        <fullName evidence="1">Uncharacterized protein</fullName>
    </submittedName>
</protein>
<gene>
    <name evidence="1" type="ORF">SNEC2469_LOCUS11130</name>
</gene>
<accession>A0A812QVW3</accession>
<dbReference type="EMBL" id="CAJNJA010017676">
    <property type="protein sequence ID" value="CAE7405637.1"/>
    <property type="molecule type" value="Genomic_DNA"/>
</dbReference>
<sequence length="167" mass="18129">DELWPLPKVGKCQCLSGYCDNTDGKCKVTATFPGSSASTYTSFGRLYDADADEKVPAEDIVPSEDIGSDGSTPSLVQCECRVLVAKIRKPQRSAESAALHVEKCNESNGTMPGATLGAPFEMESPWPEDYFPELTVTESQAKSGIPMVRYSGCRRCSEEVARYTLVE</sequence>
<name>A0A812QVW3_9DINO</name>